<dbReference type="GO" id="GO:0030170">
    <property type="term" value="F:pyridoxal phosphate binding"/>
    <property type="evidence" value="ECO:0007669"/>
    <property type="project" value="InterPro"/>
</dbReference>
<evidence type="ECO:0000313" key="9">
    <source>
        <dbReference type="EMBL" id="OCS84647.1"/>
    </source>
</evidence>
<dbReference type="Gene3D" id="1.10.10.10">
    <property type="entry name" value="Winged helix-like DNA-binding domain superfamily/Winged helix DNA-binding domain"/>
    <property type="match status" value="1"/>
</dbReference>
<comment type="caution">
    <text evidence="9">The sequence shown here is derived from an EMBL/GenBank/DDBJ whole genome shotgun (WGS) entry which is preliminary data.</text>
</comment>
<name>A0A1C0YBT4_9BACL</name>
<dbReference type="RefSeq" id="WP_066545830.1">
    <property type="nucleotide sequence ID" value="NZ_MASJ01000023.1"/>
</dbReference>
<dbReference type="InterPro" id="IPR015422">
    <property type="entry name" value="PyrdxlP-dep_Trfase_small"/>
</dbReference>
<feature type="domain" description="HTH gntR-type" evidence="8">
    <location>
        <begin position="11"/>
        <end position="79"/>
    </location>
</feature>
<dbReference type="GO" id="GO:0003700">
    <property type="term" value="F:DNA-binding transcription factor activity"/>
    <property type="evidence" value="ECO:0007669"/>
    <property type="project" value="InterPro"/>
</dbReference>
<keyword evidence="4" id="KW-0663">Pyridoxal phosphate</keyword>
<evidence type="ECO:0000256" key="6">
    <source>
        <dbReference type="ARBA" id="ARBA00023125"/>
    </source>
</evidence>
<keyword evidence="7" id="KW-0804">Transcription</keyword>
<dbReference type="EMBL" id="MASJ01000023">
    <property type="protein sequence ID" value="OCS84647.1"/>
    <property type="molecule type" value="Genomic_DNA"/>
</dbReference>
<evidence type="ECO:0000256" key="2">
    <source>
        <dbReference type="ARBA" id="ARBA00005384"/>
    </source>
</evidence>
<dbReference type="Proteomes" id="UP000093199">
    <property type="component" value="Unassembled WGS sequence"/>
</dbReference>
<dbReference type="Gene3D" id="3.90.1150.10">
    <property type="entry name" value="Aspartate Aminotransferase, domain 1"/>
    <property type="match status" value="1"/>
</dbReference>
<keyword evidence="5" id="KW-0805">Transcription regulation</keyword>
<organism evidence="9 10">
    <name type="scientific">Caryophanon tenue</name>
    <dbReference type="NCBI Taxonomy" id="33978"/>
    <lineage>
        <taxon>Bacteria</taxon>
        <taxon>Bacillati</taxon>
        <taxon>Bacillota</taxon>
        <taxon>Bacilli</taxon>
        <taxon>Bacillales</taxon>
        <taxon>Caryophanaceae</taxon>
        <taxon>Caryophanon</taxon>
    </lineage>
</organism>
<dbReference type="CDD" id="cd07377">
    <property type="entry name" value="WHTH_GntR"/>
    <property type="match status" value="1"/>
</dbReference>
<dbReference type="PANTHER" id="PTHR46577">
    <property type="entry name" value="HTH-TYPE TRANSCRIPTIONAL REGULATORY PROTEIN GABR"/>
    <property type="match status" value="1"/>
</dbReference>
<dbReference type="InterPro" id="IPR004839">
    <property type="entry name" value="Aminotransferase_I/II_large"/>
</dbReference>
<evidence type="ECO:0000259" key="8">
    <source>
        <dbReference type="PROSITE" id="PS50949"/>
    </source>
</evidence>
<proteinExistence type="inferred from homology"/>
<evidence type="ECO:0000256" key="3">
    <source>
        <dbReference type="ARBA" id="ARBA00022576"/>
    </source>
</evidence>
<evidence type="ECO:0000313" key="10">
    <source>
        <dbReference type="Proteomes" id="UP000093199"/>
    </source>
</evidence>
<dbReference type="InterPro" id="IPR015424">
    <property type="entry name" value="PyrdxlP-dep_Trfase"/>
</dbReference>
<gene>
    <name evidence="9" type="ORF">A6M13_03470</name>
</gene>
<dbReference type="InterPro" id="IPR036388">
    <property type="entry name" value="WH-like_DNA-bd_sf"/>
</dbReference>
<evidence type="ECO:0000256" key="1">
    <source>
        <dbReference type="ARBA" id="ARBA00001933"/>
    </source>
</evidence>
<dbReference type="PRINTS" id="PR00035">
    <property type="entry name" value="HTHGNTR"/>
</dbReference>
<comment type="cofactor">
    <cofactor evidence="1">
        <name>pyridoxal 5'-phosphate</name>
        <dbReference type="ChEBI" id="CHEBI:597326"/>
    </cofactor>
</comment>
<dbReference type="AlphaFoldDB" id="A0A1C0YBT4"/>
<dbReference type="InterPro" id="IPR000524">
    <property type="entry name" value="Tscrpt_reg_HTH_GntR"/>
</dbReference>
<evidence type="ECO:0000256" key="4">
    <source>
        <dbReference type="ARBA" id="ARBA00022898"/>
    </source>
</evidence>
<dbReference type="OrthoDB" id="9802328at2"/>
<reference evidence="9 10" key="1">
    <citation type="submission" date="2016-07" db="EMBL/GenBank/DDBJ databases">
        <title>Caryophanon tenue genome sequencing.</title>
        <authorList>
            <person name="Verma A."/>
            <person name="Pal Y."/>
            <person name="Krishnamurthi S."/>
        </authorList>
    </citation>
    <scope>NUCLEOTIDE SEQUENCE [LARGE SCALE GENOMIC DNA]</scope>
    <source>
        <strain evidence="9 10">DSM 14152</strain>
    </source>
</reference>
<evidence type="ECO:0000256" key="5">
    <source>
        <dbReference type="ARBA" id="ARBA00023015"/>
    </source>
</evidence>
<evidence type="ECO:0000256" key="7">
    <source>
        <dbReference type="ARBA" id="ARBA00023163"/>
    </source>
</evidence>
<dbReference type="InterPro" id="IPR051446">
    <property type="entry name" value="HTH_trans_reg/aminotransferase"/>
</dbReference>
<dbReference type="STRING" id="33978.A6M13_03470"/>
<dbReference type="SUPFAM" id="SSF46785">
    <property type="entry name" value="Winged helix' DNA-binding domain"/>
    <property type="match status" value="1"/>
</dbReference>
<dbReference type="PROSITE" id="PS50949">
    <property type="entry name" value="HTH_GNTR"/>
    <property type="match status" value="1"/>
</dbReference>
<keyword evidence="3" id="KW-0032">Aminotransferase</keyword>
<comment type="similarity">
    <text evidence="2">In the C-terminal section; belongs to the class-I pyridoxal-phosphate-dependent aminotransferase family.</text>
</comment>
<accession>A0A1C0YBT4</accession>
<dbReference type="Pfam" id="PF00392">
    <property type="entry name" value="GntR"/>
    <property type="match status" value="1"/>
</dbReference>
<dbReference type="SUPFAM" id="SSF53383">
    <property type="entry name" value="PLP-dependent transferases"/>
    <property type="match status" value="1"/>
</dbReference>
<dbReference type="CDD" id="cd00609">
    <property type="entry name" value="AAT_like"/>
    <property type="match status" value="1"/>
</dbReference>
<dbReference type="Gene3D" id="3.40.640.10">
    <property type="entry name" value="Type I PLP-dependent aspartate aminotransferase-like (Major domain)"/>
    <property type="match status" value="1"/>
</dbReference>
<sequence length="483" mass="54347">MHWQPKRQAALSLHTQIVTWFTDNIRSGDFPPGMKCPPQRVLAVQFGVNRSTVHTAMEELQANGLIESIVGKGTFICADPWQALLSQPKWQRYIDTSIHKPNMDTIQLINDYEQRSDMIRLGTGELATTLLPTASLEQSLAHITLSPRALGYSEPQGSIALREALCVHLQKRGIHTTPRNILIVSGALQALQLIALGLLERGSLVFHEEASYLQSIHPFQSAGMQLLGRRLTQIDKPSMQAMLQTRQGVCYVMPTLHNPTGYSWSEAEKQTFYTMCQQLSLPIIEDDVYEALQFDGTSIRPLKANDRSGHVLYIGSISKALSAGLRIGWIVAPEAVIQRLADVKMQTDYGSSALSQAVVTHWLTSGLYDASVDTLRQQLQQRARYTETLLHMYLRDVASWQSPTGGYYIWLRFHEPVIQKSLFLQLIQRGVLINPGYMYQPNDFHHIRLSFSYASEAELKTGIQLLSQLVNEALLSPKKKRPD</sequence>
<keyword evidence="10" id="KW-1185">Reference proteome</keyword>
<dbReference type="InterPro" id="IPR015421">
    <property type="entry name" value="PyrdxlP-dep_Trfase_major"/>
</dbReference>
<dbReference type="PANTHER" id="PTHR46577:SF2">
    <property type="entry name" value="TRANSCRIPTIONAL REGULATORY PROTEIN"/>
    <property type="match status" value="1"/>
</dbReference>
<dbReference type="SMART" id="SM00345">
    <property type="entry name" value="HTH_GNTR"/>
    <property type="match status" value="1"/>
</dbReference>
<keyword evidence="3" id="KW-0808">Transferase</keyword>
<dbReference type="GO" id="GO:0008483">
    <property type="term" value="F:transaminase activity"/>
    <property type="evidence" value="ECO:0007669"/>
    <property type="project" value="UniProtKB-KW"/>
</dbReference>
<dbReference type="GO" id="GO:0003677">
    <property type="term" value="F:DNA binding"/>
    <property type="evidence" value="ECO:0007669"/>
    <property type="project" value="UniProtKB-KW"/>
</dbReference>
<dbReference type="Pfam" id="PF00155">
    <property type="entry name" value="Aminotran_1_2"/>
    <property type="match status" value="1"/>
</dbReference>
<protein>
    <submittedName>
        <fullName evidence="9">GntR family transcriptional regulator</fullName>
    </submittedName>
</protein>
<dbReference type="InterPro" id="IPR036390">
    <property type="entry name" value="WH_DNA-bd_sf"/>
</dbReference>
<keyword evidence="6" id="KW-0238">DNA-binding</keyword>